<sequence>MAKAPDPLHEFVLELLSGAGAINIRRMFGGAGVYQDGVMFALLSDDQIYVKVDPALRADLLAEGGAPFLYLRSSDAKPIDLGYVSLPSSAMDDPDEATVWARRALTAARAAKAKSPPKKRKTKSD</sequence>
<comment type="caution">
    <text evidence="2">The sequence shown here is derived from an EMBL/GenBank/DDBJ whole genome shotgun (WGS) entry which is preliminary data.</text>
</comment>
<dbReference type="OrthoDB" id="1524907at2"/>
<dbReference type="RefSeq" id="WP_011647782.1">
    <property type="nucleotide sequence ID" value="NZ_ARYI01000027.1"/>
</dbReference>
<dbReference type="AlphaFoldDB" id="A0A059F6F5"/>
<reference evidence="2 3" key="1">
    <citation type="submission" date="2013-04" db="EMBL/GenBank/DDBJ databases">
        <title>Hyphomonas hirschiana VP5 Genome Sequencing.</title>
        <authorList>
            <person name="Lai Q."/>
            <person name="Shao Z."/>
        </authorList>
    </citation>
    <scope>NUCLEOTIDE SEQUENCE [LARGE SCALE GENOMIC DNA]</scope>
    <source>
        <strain evidence="2 3">VP5</strain>
    </source>
</reference>
<evidence type="ECO:0000259" key="1">
    <source>
        <dbReference type="Pfam" id="PF04993"/>
    </source>
</evidence>
<evidence type="ECO:0000313" key="2">
    <source>
        <dbReference type="EMBL" id="KCZ83857.1"/>
    </source>
</evidence>
<dbReference type="InterPro" id="IPR047525">
    <property type="entry name" value="TfoX-like"/>
</dbReference>
<dbReference type="PATRIC" id="fig|1280951.3.peg.3539"/>
<dbReference type="EMBL" id="ARYI01000027">
    <property type="protein sequence ID" value="KCZ83857.1"/>
    <property type="molecule type" value="Genomic_DNA"/>
</dbReference>
<dbReference type="Pfam" id="PF04993">
    <property type="entry name" value="TfoX_N"/>
    <property type="match status" value="1"/>
</dbReference>
<organism evidence="2 3">
    <name type="scientific">Hyphomonas hirschiana VP5</name>
    <dbReference type="NCBI Taxonomy" id="1280951"/>
    <lineage>
        <taxon>Bacteria</taxon>
        <taxon>Pseudomonadati</taxon>
        <taxon>Pseudomonadota</taxon>
        <taxon>Alphaproteobacteria</taxon>
        <taxon>Hyphomonadales</taxon>
        <taxon>Hyphomonadaceae</taxon>
        <taxon>Hyphomonas</taxon>
    </lineage>
</organism>
<dbReference type="Proteomes" id="UP000025061">
    <property type="component" value="Unassembled WGS sequence"/>
</dbReference>
<dbReference type="InterPro" id="IPR007076">
    <property type="entry name" value="TfoX_N"/>
</dbReference>
<name>A0A059F6F5_9PROT</name>
<accession>A0A059F6F5</accession>
<dbReference type="SUPFAM" id="SSF159894">
    <property type="entry name" value="YgaC/TfoX-N like"/>
    <property type="match status" value="1"/>
</dbReference>
<dbReference type="Gene3D" id="3.30.1460.30">
    <property type="entry name" value="YgaC/TfoX-N like chaperone"/>
    <property type="match status" value="1"/>
</dbReference>
<dbReference type="PANTHER" id="PTHR36121:SF1">
    <property type="entry name" value="PROTEIN SXY"/>
    <property type="match status" value="1"/>
</dbReference>
<proteinExistence type="predicted"/>
<dbReference type="PANTHER" id="PTHR36121">
    <property type="entry name" value="PROTEIN SXY"/>
    <property type="match status" value="1"/>
</dbReference>
<evidence type="ECO:0000313" key="3">
    <source>
        <dbReference type="Proteomes" id="UP000025061"/>
    </source>
</evidence>
<protein>
    <submittedName>
        <fullName evidence="2">TfoX domain-containing protein</fullName>
    </submittedName>
</protein>
<keyword evidence="3" id="KW-1185">Reference proteome</keyword>
<gene>
    <name evidence="2" type="ORF">HHI_17583</name>
</gene>
<feature type="domain" description="TfoX N-terminal" evidence="1">
    <location>
        <begin position="14"/>
        <end position="108"/>
    </location>
</feature>